<sequence length="85" mass="10271">MYRFLTKILNYRNQLSSLKRDIKQNIRDNKYEIKSKLGGIKYEPYDIKTEIFHIKIKLQTFIFLSIYFTGFFGDSVLKKLKNLKI</sequence>
<organism evidence="2 3">
    <name type="scientific">Meloidogyne enterolobii</name>
    <name type="common">Root-knot nematode worm</name>
    <name type="synonym">Meloidogyne mayaguensis</name>
    <dbReference type="NCBI Taxonomy" id="390850"/>
    <lineage>
        <taxon>Eukaryota</taxon>
        <taxon>Metazoa</taxon>
        <taxon>Ecdysozoa</taxon>
        <taxon>Nematoda</taxon>
        <taxon>Chromadorea</taxon>
        <taxon>Rhabditida</taxon>
        <taxon>Tylenchina</taxon>
        <taxon>Tylenchomorpha</taxon>
        <taxon>Tylenchoidea</taxon>
        <taxon>Meloidogynidae</taxon>
        <taxon>Meloidogyninae</taxon>
        <taxon>Meloidogyne</taxon>
    </lineage>
</organism>
<evidence type="ECO:0000313" key="2">
    <source>
        <dbReference type="EMBL" id="CAD2176919.1"/>
    </source>
</evidence>
<reference evidence="2 3" key="1">
    <citation type="submission" date="2020-08" db="EMBL/GenBank/DDBJ databases">
        <authorList>
            <person name="Koutsovoulos G."/>
            <person name="Danchin GJ E."/>
        </authorList>
    </citation>
    <scope>NUCLEOTIDE SEQUENCE [LARGE SCALE GENOMIC DNA]</scope>
</reference>
<feature type="transmembrane region" description="Helical" evidence="1">
    <location>
        <begin position="58"/>
        <end position="77"/>
    </location>
</feature>
<proteinExistence type="predicted"/>
<dbReference type="AlphaFoldDB" id="A0A6V7VQ35"/>
<keyword evidence="1" id="KW-0812">Transmembrane</keyword>
<name>A0A6V7VQ35_MELEN</name>
<evidence type="ECO:0000256" key="1">
    <source>
        <dbReference type="SAM" id="Phobius"/>
    </source>
</evidence>
<gene>
    <name evidence="2" type="ORF">MENT_LOCUS28759</name>
</gene>
<dbReference type="Proteomes" id="UP000580250">
    <property type="component" value="Unassembled WGS sequence"/>
</dbReference>
<dbReference type="EMBL" id="CAJEWN010000286">
    <property type="protein sequence ID" value="CAD2176919.1"/>
    <property type="molecule type" value="Genomic_DNA"/>
</dbReference>
<keyword evidence="1" id="KW-0472">Membrane</keyword>
<keyword evidence="1" id="KW-1133">Transmembrane helix</keyword>
<protein>
    <submittedName>
        <fullName evidence="2">Uncharacterized protein</fullName>
    </submittedName>
</protein>
<evidence type="ECO:0000313" key="3">
    <source>
        <dbReference type="Proteomes" id="UP000580250"/>
    </source>
</evidence>
<comment type="caution">
    <text evidence="2">The sequence shown here is derived from an EMBL/GenBank/DDBJ whole genome shotgun (WGS) entry which is preliminary data.</text>
</comment>
<accession>A0A6V7VQ35</accession>